<evidence type="ECO:0000313" key="2">
    <source>
        <dbReference type="Proteomes" id="UP000742024"/>
    </source>
</evidence>
<accession>A0ABQ7P576</accession>
<reference evidence="1 2" key="1">
    <citation type="journal article" date="2020" name="bioRxiv">
        <title>Whole genome comparisons of ergot fungi reveals the divergence and evolution of species within the genus Claviceps are the result of varying mechanisms driving genome evolution and host range expansion.</title>
        <authorList>
            <person name="Wyka S.A."/>
            <person name="Mondo S.J."/>
            <person name="Liu M."/>
            <person name="Dettman J."/>
            <person name="Nalam V."/>
            <person name="Broders K.D."/>
        </authorList>
    </citation>
    <scope>NUCLEOTIDE SEQUENCE [LARGE SCALE GENOMIC DNA]</scope>
    <source>
        <strain evidence="1 2">LM583</strain>
    </source>
</reference>
<protein>
    <submittedName>
        <fullName evidence="1">Uncharacterized protein</fullName>
    </submittedName>
</protein>
<gene>
    <name evidence="1" type="ORF">E4U57_004339</name>
</gene>
<keyword evidence="2" id="KW-1185">Reference proteome</keyword>
<dbReference type="Proteomes" id="UP000742024">
    <property type="component" value="Unassembled WGS sequence"/>
</dbReference>
<name>A0ABQ7P576_9HYPO</name>
<sequence length="141" mass="15690">MADTELILDYREVDMMAAIPSQCYESNSSGLARVFFGIVLKHLNLLSSIGRSLNSRTNSSYDGRQNYAREAGKNGRALPISHLPVCRAFRLFTHFHQPQYLTGDVEGESTRVPQNWQRTAKALSVQSISKVDSGDQKLGKA</sequence>
<evidence type="ECO:0000313" key="1">
    <source>
        <dbReference type="EMBL" id="KAG5954568.1"/>
    </source>
</evidence>
<dbReference type="EMBL" id="SRPR01000322">
    <property type="protein sequence ID" value="KAG5954568.1"/>
    <property type="molecule type" value="Genomic_DNA"/>
</dbReference>
<organism evidence="1 2">
    <name type="scientific">Claviceps arundinis</name>
    <dbReference type="NCBI Taxonomy" id="1623583"/>
    <lineage>
        <taxon>Eukaryota</taxon>
        <taxon>Fungi</taxon>
        <taxon>Dikarya</taxon>
        <taxon>Ascomycota</taxon>
        <taxon>Pezizomycotina</taxon>
        <taxon>Sordariomycetes</taxon>
        <taxon>Hypocreomycetidae</taxon>
        <taxon>Hypocreales</taxon>
        <taxon>Clavicipitaceae</taxon>
        <taxon>Claviceps</taxon>
    </lineage>
</organism>
<proteinExistence type="predicted"/>
<comment type="caution">
    <text evidence="1">The sequence shown here is derived from an EMBL/GenBank/DDBJ whole genome shotgun (WGS) entry which is preliminary data.</text>
</comment>